<dbReference type="GO" id="GO:0005524">
    <property type="term" value="F:ATP binding"/>
    <property type="evidence" value="ECO:0007669"/>
    <property type="project" value="UniProtKB-KW"/>
</dbReference>
<dbReference type="PANTHER" id="PTHR42939:SF1">
    <property type="entry name" value="ABC TRANSPORTER ATP-BINDING PROTEIN ALBC-RELATED"/>
    <property type="match status" value="1"/>
</dbReference>
<evidence type="ECO:0000313" key="6">
    <source>
        <dbReference type="Proteomes" id="UP000029448"/>
    </source>
</evidence>
<dbReference type="PROSITE" id="PS00211">
    <property type="entry name" value="ABC_TRANSPORTER_1"/>
    <property type="match status" value="1"/>
</dbReference>
<evidence type="ECO:0000256" key="3">
    <source>
        <dbReference type="ARBA" id="ARBA00022840"/>
    </source>
</evidence>
<dbReference type="AlphaFoldDB" id="A0A094YVH2"/>
<reference evidence="5 6" key="1">
    <citation type="submission" date="2014-06" db="EMBL/GenBank/DDBJ databases">
        <title>Functional and comparative genomic analyses of the Drosophila gut microbiota identify candidate symbiosis factors.</title>
        <authorList>
            <person name="Newell P.D."/>
            <person name="Chaston J.M."/>
            <person name="Douglas A.E."/>
        </authorList>
    </citation>
    <scope>NUCLEOTIDE SEQUENCE [LARGE SCALE GENOMIC DNA]</scope>
    <source>
        <strain evidence="5 6">DmCS_006</strain>
    </source>
</reference>
<name>A0A094YVH2_9PROT</name>
<organism evidence="5 6">
    <name type="scientific">Acetobacter tropicalis</name>
    <dbReference type="NCBI Taxonomy" id="104102"/>
    <lineage>
        <taxon>Bacteria</taxon>
        <taxon>Pseudomonadati</taxon>
        <taxon>Pseudomonadota</taxon>
        <taxon>Alphaproteobacteria</taxon>
        <taxon>Acetobacterales</taxon>
        <taxon>Acetobacteraceae</taxon>
        <taxon>Acetobacter</taxon>
    </lineage>
</organism>
<dbReference type="InterPro" id="IPR051782">
    <property type="entry name" value="ABC_Transporter_VariousFunc"/>
</dbReference>
<dbReference type="PANTHER" id="PTHR42939">
    <property type="entry name" value="ABC TRANSPORTER ATP-BINDING PROTEIN ALBC-RELATED"/>
    <property type="match status" value="1"/>
</dbReference>
<dbReference type="Proteomes" id="UP000029448">
    <property type="component" value="Unassembled WGS sequence"/>
</dbReference>
<keyword evidence="3 5" id="KW-0067">ATP-binding</keyword>
<evidence type="ECO:0000313" key="5">
    <source>
        <dbReference type="EMBL" id="KGB25417.1"/>
    </source>
</evidence>
<dbReference type="CDD" id="cd03230">
    <property type="entry name" value="ABC_DR_subfamily_A"/>
    <property type="match status" value="1"/>
</dbReference>
<evidence type="ECO:0000259" key="4">
    <source>
        <dbReference type="PROSITE" id="PS50893"/>
    </source>
</evidence>
<dbReference type="PROSITE" id="PS50893">
    <property type="entry name" value="ABC_TRANSPORTER_2"/>
    <property type="match status" value="1"/>
</dbReference>
<comment type="caution">
    <text evidence="5">The sequence shown here is derived from an EMBL/GenBank/DDBJ whole genome shotgun (WGS) entry which is preliminary data.</text>
</comment>
<dbReference type="EMBL" id="JOKM01000018">
    <property type="protein sequence ID" value="KGB25417.1"/>
    <property type="molecule type" value="Genomic_DNA"/>
</dbReference>
<feature type="domain" description="ABC transporter" evidence="4">
    <location>
        <begin position="19"/>
        <end position="244"/>
    </location>
</feature>
<keyword evidence="2" id="KW-0547">Nucleotide-binding</keyword>
<sequence length="293" mass="32081">MAGDIPQWSRSVSEPVFPLEITHLVKEFSTKRALDGFNLTLAEGEIAALLGPNGAGKTTLIGCLLGFLSADAGQIRLFGEDVNHLTSQVRNRIGFVPQTLTGFTWFKVGELLSYLAGYRPANTPQDNRWLEWAALDPAARIKSLSGGERQRLAIVLALRFRPDLIVLDEPVASLDPQARHDFMRLLPDYAHQHGATVLISSHIISDLENICDRFVIMRRGQIVLDVSEAVLQGQVRHLSAVPPDEWGVRVLAPAEDGGVWVDGWQPVLDQAAAGQGLDVALPDVETLFLALSR</sequence>
<dbReference type="Pfam" id="PF00005">
    <property type="entry name" value="ABC_tran"/>
    <property type="match status" value="1"/>
</dbReference>
<dbReference type="InterPro" id="IPR027417">
    <property type="entry name" value="P-loop_NTPase"/>
</dbReference>
<dbReference type="Gene3D" id="3.40.50.300">
    <property type="entry name" value="P-loop containing nucleotide triphosphate hydrolases"/>
    <property type="match status" value="1"/>
</dbReference>
<dbReference type="GO" id="GO:0016887">
    <property type="term" value="F:ATP hydrolysis activity"/>
    <property type="evidence" value="ECO:0007669"/>
    <property type="project" value="InterPro"/>
</dbReference>
<dbReference type="PATRIC" id="fig|104102.7.peg.610"/>
<dbReference type="InterPro" id="IPR003439">
    <property type="entry name" value="ABC_transporter-like_ATP-bd"/>
</dbReference>
<dbReference type="SMART" id="SM00382">
    <property type="entry name" value="AAA"/>
    <property type="match status" value="1"/>
</dbReference>
<dbReference type="SUPFAM" id="SSF52540">
    <property type="entry name" value="P-loop containing nucleoside triphosphate hydrolases"/>
    <property type="match status" value="1"/>
</dbReference>
<protein>
    <submittedName>
        <fullName evidence="5">ABC transporter, ATP-binding protein</fullName>
    </submittedName>
</protein>
<keyword evidence="6" id="KW-1185">Reference proteome</keyword>
<accession>A0A094YVH2</accession>
<proteinExistence type="predicted"/>
<dbReference type="STRING" id="104102.AtDm6_0612"/>
<evidence type="ECO:0000256" key="1">
    <source>
        <dbReference type="ARBA" id="ARBA00022448"/>
    </source>
</evidence>
<dbReference type="InterPro" id="IPR003593">
    <property type="entry name" value="AAA+_ATPase"/>
</dbReference>
<evidence type="ECO:0000256" key="2">
    <source>
        <dbReference type="ARBA" id="ARBA00022741"/>
    </source>
</evidence>
<gene>
    <name evidence="5" type="ORF">AtDm6_0612</name>
</gene>
<keyword evidence="1" id="KW-0813">Transport</keyword>
<dbReference type="InterPro" id="IPR017871">
    <property type="entry name" value="ABC_transporter-like_CS"/>
</dbReference>